<keyword evidence="3" id="KW-1185">Reference proteome</keyword>
<feature type="compositionally biased region" description="Basic and acidic residues" evidence="1">
    <location>
        <begin position="37"/>
        <end position="46"/>
    </location>
</feature>
<proteinExistence type="predicted"/>
<dbReference type="STRING" id="94827.A0A099Z9Q4"/>
<evidence type="ECO:0000313" key="2">
    <source>
        <dbReference type="EMBL" id="KGL77540.1"/>
    </source>
</evidence>
<feature type="compositionally biased region" description="Low complexity" evidence="1">
    <location>
        <begin position="105"/>
        <end position="119"/>
    </location>
</feature>
<feature type="compositionally biased region" description="Polar residues" evidence="1">
    <location>
        <begin position="76"/>
        <end position="85"/>
    </location>
</feature>
<evidence type="ECO:0000256" key="1">
    <source>
        <dbReference type="SAM" id="MobiDB-lite"/>
    </source>
</evidence>
<dbReference type="AlphaFoldDB" id="A0A099Z9Q4"/>
<reference evidence="2 3" key="1">
    <citation type="submission" date="2014-06" db="EMBL/GenBank/DDBJ databases">
        <title>Genome evolution of avian class.</title>
        <authorList>
            <person name="Zhang G."/>
            <person name="Li C."/>
        </authorList>
    </citation>
    <scope>NUCLEOTIDE SEQUENCE [LARGE SCALE GENOMIC DNA]</scope>
    <source>
        <strain evidence="2">BGI_N309</strain>
    </source>
</reference>
<feature type="compositionally biased region" description="Polar residues" evidence="1">
    <location>
        <begin position="172"/>
        <end position="182"/>
    </location>
</feature>
<evidence type="ECO:0000313" key="3">
    <source>
        <dbReference type="Proteomes" id="UP000053641"/>
    </source>
</evidence>
<gene>
    <name evidence="2" type="ORF">N309_01627</name>
</gene>
<feature type="non-terminal residue" evidence="2">
    <location>
        <position position="195"/>
    </location>
</feature>
<dbReference type="EMBL" id="KL890297">
    <property type="protein sequence ID" value="KGL77540.1"/>
    <property type="molecule type" value="Genomic_DNA"/>
</dbReference>
<organism evidence="2 3">
    <name type="scientific">Tinamus guttatus</name>
    <name type="common">White-throated tinamou</name>
    <dbReference type="NCBI Taxonomy" id="94827"/>
    <lineage>
        <taxon>Eukaryota</taxon>
        <taxon>Metazoa</taxon>
        <taxon>Chordata</taxon>
        <taxon>Craniata</taxon>
        <taxon>Vertebrata</taxon>
        <taxon>Euteleostomi</taxon>
        <taxon>Archelosauria</taxon>
        <taxon>Archosauria</taxon>
        <taxon>Dinosauria</taxon>
        <taxon>Saurischia</taxon>
        <taxon>Theropoda</taxon>
        <taxon>Coelurosauria</taxon>
        <taxon>Aves</taxon>
        <taxon>Palaeognathae</taxon>
        <taxon>Tinamiformes</taxon>
        <taxon>Tinamidae</taxon>
        <taxon>Tinamus</taxon>
    </lineage>
</organism>
<feature type="region of interest" description="Disordered" evidence="1">
    <location>
        <begin position="1"/>
        <end position="195"/>
    </location>
</feature>
<dbReference type="Proteomes" id="UP000053641">
    <property type="component" value="Unassembled WGS sequence"/>
</dbReference>
<feature type="non-terminal residue" evidence="2">
    <location>
        <position position="1"/>
    </location>
</feature>
<feature type="compositionally biased region" description="Basic and acidic residues" evidence="1">
    <location>
        <begin position="1"/>
        <end position="11"/>
    </location>
</feature>
<name>A0A099Z9Q4_TINGU</name>
<sequence>ADRSERNKPDCRSSGQGPLSSIRAAIKRSSRTSNHSELQRDRRRPEITIVAAEPLRPSSWFPGASPVTPQGLGFPSASSHAQWRTSELIPAEQPPSYEQVIKEINQVQVNTTNNNNATAPRHTTTSATQTDFPEELISRFPRSNVKNSLPARWESASYPGQGPLKPPRPSASLLNRSSSENETPLIVFESSDDQR</sequence>
<accession>A0A099Z9Q4</accession>
<protein>
    <submittedName>
        <fullName evidence="2">Uncharacterized protein</fullName>
    </submittedName>
</protein>
<feature type="compositionally biased region" description="Polar residues" evidence="1">
    <location>
        <begin position="121"/>
        <end position="131"/>
    </location>
</feature>